<protein>
    <submittedName>
        <fullName evidence="1">Carboxynorspermidine decarboxylase</fullName>
    </submittedName>
</protein>
<comment type="caution">
    <text evidence="1">The sequence shown here is derived from an EMBL/GenBank/DDBJ whole genome shotgun (WGS) entry which is preliminary data.</text>
</comment>
<dbReference type="EMBL" id="WNHQ01001036">
    <property type="protein sequence ID" value="MTV74340.1"/>
    <property type="molecule type" value="Genomic_DNA"/>
</dbReference>
<reference evidence="1 2" key="1">
    <citation type="submission" date="2019-11" db="EMBL/GenBank/DDBJ databases">
        <title>Growth characteristics of pneumococcus vary with the chemical composition of the capsule and with environmental conditions.</title>
        <authorList>
            <person name="Tothpal A."/>
            <person name="Desobry K."/>
            <person name="Joshi S."/>
            <person name="Wyllie A.L."/>
            <person name="Weinberger D.M."/>
        </authorList>
    </citation>
    <scope>NUCLEOTIDE SEQUENCE [LARGE SCALE GENOMIC DNA]</scope>
    <source>
        <strain evidence="2">pnumococcus19F</strain>
    </source>
</reference>
<organism evidence="1 2">
    <name type="scientific">Streptococcus pneumoniae</name>
    <dbReference type="NCBI Taxonomy" id="1313"/>
    <lineage>
        <taxon>Bacteria</taxon>
        <taxon>Bacillati</taxon>
        <taxon>Bacillota</taxon>
        <taxon>Bacilli</taxon>
        <taxon>Lactobacillales</taxon>
        <taxon>Streptococcaceae</taxon>
        <taxon>Streptococcus</taxon>
    </lineage>
</organism>
<dbReference type="AlphaFoldDB" id="A0A6G2DCN6"/>
<gene>
    <name evidence="1" type="ORF">GM540_10220</name>
</gene>
<proteinExistence type="predicted"/>
<sequence length="95" mass="10648">MKLEQVPTPAYVIDLAKLEANCRILQYVQEEAGCKVLLAQKAYSLYKTYPLISQYLSGTTASGLYEAKLAREEFPGEVHVFAPAFKDEDMEELLG</sequence>
<dbReference type="Gene3D" id="3.20.20.10">
    <property type="entry name" value="Alanine racemase"/>
    <property type="match status" value="1"/>
</dbReference>
<dbReference type="SUPFAM" id="SSF51419">
    <property type="entry name" value="PLP-binding barrel"/>
    <property type="match status" value="1"/>
</dbReference>
<evidence type="ECO:0000313" key="1">
    <source>
        <dbReference type="EMBL" id="MTV74340.1"/>
    </source>
</evidence>
<evidence type="ECO:0000313" key="2">
    <source>
        <dbReference type="Proteomes" id="UP000483094"/>
    </source>
</evidence>
<accession>A0A6G2DCN6</accession>
<name>A0A6G2DCN6_STREE</name>
<dbReference type="InterPro" id="IPR029066">
    <property type="entry name" value="PLP-binding_barrel"/>
</dbReference>
<feature type="non-terminal residue" evidence="1">
    <location>
        <position position="95"/>
    </location>
</feature>
<dbReference type="Proteomes" id="UP000483094">
    <property type="component" value="Unassembled WGS sequence"/>
</dbReference>